<feature type="compositionally biased region" description="Polar residues" evidence="1">
    <location>
        <begin position="1"/>
        <end position="12"/>
    </location>
</feature>
<gene>
    <name evidence="3" type="ORF">D3H65_04925</name>
</gene>
<dbReference type="PANTHER" id="PTHR37299">
    <property type="entry name" value="TRANSCRIPTIONAL REGULATOR-RELATED"/>
    <property type="match status" value="1"/>
</dbReference>
<dbReference type="OrthoDB" id="9787344at2"/>
<dbReference type="PROSITE" id="PS50930">
    <property type="entry name" value="HTH_LYTTR"/>
    <property type="match status" value="1"/>
</dbReference>
<reference evidence="3 4" key="1">
    <citation type="submission" date="2018-09" db="EMBL/GenBank/DDBJ databases">
        <title>Genome sequencing of strain 6GH32-13.</title>
        <authorList>
            <person name="Weon H.-Y."/>
            <person name="Heo J."/>
            <person name="Kwon S.-W."/>
        </authorList>
    </citation>
    <scope>NUCLEOTIDE SEQUENCE [LARGE SCALE GENOMIC DNA]</scope>
    <source>
        <strain evidence="3 4">5GH32-13</strain>
    </source>
</reference>
<evidence type="ECO:0000259" key="2">
    <source>
        <dbReference type="PROSITE" id="PS50930"/>
    </source>
</evidence>
<dbReference type="SMART" id="SM00850">
    <property type="entry name" value="LytTR"/>
    <property type="match status" value="1"/>
</dbReference>
<dbReference type="RefSeq" id="WP_119049200.1">
    <property type="nucleotide sequence ID" value="NZ_CP032157.1"/>
</dbReference>
<dbReference type="PANTHER" id="PTHR37299:SF1">
    <property type="entry name" value="STAGE 0 SPORULATION PROTEIN A HOMOLOG"/>
    <property type="match status" value="1"/>
</dbReference>
<evidence type="ECO:0000313" key="3">
    <source>
        <dbReference type="EMBL" id="AXY73362.1"/>
    </source>
</evidence>
<dbReference type="InterPro" id="IPR046947">
    <property type="entry name" value="LytR-like"/>
</dbReference>
<dbReference type="InterPro" id="IPR007492">
    <property type="entry name" value="LytTR_DNA-bd_dom"/>
</dbReference>
<sequence length="183" mass="21255">MQQDITTSTALPYTTVKGRNEKRADPSTPDYELMNLFNLLKAREPELLRRLLNSCAALLLKDEPAVPGYQAEKERFLVKTGRHLTSVHISQVAFFYCENKTVYLKTKDDRNHILKLSIEEIENTVSPRDFFRISRQIIVSRHSIKKIIIWFNGTLRVDLMPGDHANIIISKLRAPMFRQWLGE</sequence>
<keyword evidence="4" id="KW-1185">Reference proteome</keyword>
<dbReference type="KEGG" id="pseg:D3H65_04925"/>
<feature type="region of interest" description="Disordered" evidence="1">
    <location>
        <begin position="1"/>
        <end position="27"/>
    </location>
</feature>
<dbReference type="GO" id="GO:0000156">
    <property type="term" value="F:phosphorelay response regulator activity"/>
    <property type="evidence" value="ECO:0007669"/>
    <property type="project" value="InterPro"/>
</dbReference>
<name>A0A3B7MG90_9BACT</name>
<protein>
    <submittedName>
        <fullName evidence="3">LytTR family transcriptional regulator</fullName>
    </submittedName>
</protein>
<dbReference type="GO" id="GO:0003677">
    <property type="term" value="F:DNA binding"/>
    <property type="evidence" value="ECO:0007669"/>
    <property type="project" value="InterPro"/>
</dbReference>
<dbReference type="Pfam" id="PF04397">
    <property type="entry name" value="LytTR"/>
    <property type="match status" value="1"/>
</dbReference>
<evidence type="ECO:0000256" key="1">
    <source>
        <dbReference type="SAM" id="MobiDB-lite"/>
    </source>
</evidence>
<accession>A0A3B7MG90</accession>
<dbReference type="Proteomes" id="UP000263900">
    <property type="component" value="Chromosome"/>
</dbReference>
<dbReference type="EMBL" id="CP032157">
    <property type="protein sequence ID" value="AXY73362.1"/>
    <property type="molecule type" value="Genomic_DNA"/>
</dbReference>
<proteinExistence type="predicted"/>
<evidence type="ECO:0000313" key="4">
    <source>
        <dbReference type="Proteomes" id="UP000263900"/>
    </source>
</evidence>
<feature type="domain" description="HTH LytTR-type" evidence="2">
    <location>
        <begin position="76"/>
        <end position="183"/>
    </location>
</feature>
<dbReference type="AlphaFoldDB" id="A0A3B7MG90"/>
<organism evidence="3 4">
    <name type="scientific">Paraflavitalea soli</name>
    <dbReference type="NCBI Taxonomy" id="2315862"/>
    <lineage>
        <taxon>Bacteria</taxon>
        <taxon>Pseudomonadati</taxon>
        <taxon>Bacteroidota</taxon>
        <taxon>Chitinophagia</taxon>
        <taxon>Chitinophagales</taxon>
        <taxon>Chitinophagaceae</taxon>
        <taxon>Paraflavitalea</taxon>
    </lineage>
</organism>
<dbReference type="Gene3D" id="2.40.50.1020">
    <property type="entry name" value="LytTr DNA-binding domain"/>
    <property type="match status" value="1"/>
</dbReference>